<organism evidence="2 3">
    <name type="scientific">Nostoc cf. edaphicum LEGE 07299</name>
    <dbReference type="NCBI Taxonomy" id="2777974"/>
    <lineage>
        <taxon>Bacteria</taxon>
        <taxon>Bacillati</taxon>
        <taxon>Cyanobacteriota</taxon>
        <taxon>Cyanophyceae</taxon>
        <taxon>Nostocales</taxon>
        <taxon>Nostocaceae</taxon>
        <taxon>Nostoc</taxon>
    </lineage>
</organism>
<evidence type="ECO:0000256" key="1">
    <source>
        <dbReference type="SAM" id="MobiDB-lite"/>
    </source>
</evidence>
<sequence>GEVDRFDRYEQLSAELNKKVAAEGSRLKLNQIPENSEYKKALQALPNRPRELNQEDSPVPIIPAKAVPENNTTNIQSNTNTAVAGISQIYQNSVEVQVSKNTKIETKNQAILLPNLCQADPTKAIEILGKVSEEKVEQLRSHLETHFKPILENDKSNYALGRQVAWVGAKWDLKDKDFKPGVQDDKLMKLVKQVYPDADIVLVTYSKNPGAGINYHRDNSYAATEARSINIGNSDWGYRAAKERMAWTREENQDVQYQEFKLESGTVTRFNCKNEHAALNTEAGRWSINIWSIKNDLGRENSVRQKFENFLTSNQPPRAVVQSNSDLTIKTNEWTPGGEIKVERSYTSLREVTQNTSSHPLNQPTVEEIIAIGNSTAVRATNPQIPDNLTISGKPVPMVYSLHLHGESSTVLVETTINAMRGHGRIHTTRGVDYQKTYGVKEGDIAIAQGKNGEQVAFRVGKQYKITPEIIRDPSYQQAWAKWEKHSPKELTQGQASKSQVYGLFMEPLGDYVNGKIVPFPTIQKQPATPVNISPDSKDGLGVALSLATALAKEQGKLQNDYQVSVNNNPEAPAGQYGVETHVQKPEGVVYASAEHAFNHQKQLHPSADEYKLMVEVLQAKLKQHPRLTEAIAKRGGTEWLENCTAVATTGEIPRQSPLLSETLREQVREPDHSAGSATHRLSNITNAQAQQQWEGKGKESAFLRALVEAYSNITEKSQQTTVKTQQEKSEQTDRLLTNPLSKLEPINAAVAEHMKKDIAMAQIATQFIGKSAAPPETPSSTRNYEQAWGERANTGNYSKDDIIMVSGSGPWRGVTSERIAQTFENHYKPLLNKAIEAKSSLIVGNAQGTDQLVQNYLQEKGYKVEQTSQGYAVLNPVENTKISTNTISSNTQVSHNSFFAKDKSIFPPQQSQQPNIDQALASPSQPRMQQVGAMDSIIERMKANTMQNLQDWYVAAEKLGKSETYLNRIQEVTDLYIKENISLENAFKAMEQDIKEIEKINEMTSLAQSLVKIIGQEDINGIMSVQTGKYQIATKAQDKIYLVKDKNDKILLYIKEGKTQVSNISDETLQDFQLMNSRINNALKDVKKDLVER</sequence>
<feature type="compositionally biased region" description="Polar residues" evidence="1">
    <location>
        <begin position="908"/>
        <end position="926"/>
    </location>
</feature>
<protein>
    <recommendedName>
        <fullName evidence="4">Fe2OG dioxygenase domain-containing protein</fullName>
    </recommendedName>
</protein>
<dbReference type="Proteomes" id="UP000647836">
    <property type="component" value="Unassembled WGS sequence"/>
</dbReference>
<proteinExistence type="predicted"/>
<gene>
    <name evidence="2" type="ORF">IQ229_18625</name>
</gene>
<accession>A0ABR9U2H2</accession>
<name>A0ABR9U2H2_9NOSO</name>
<evidence type="ECO:0000313" key="2">
    <source>
        <dbReference type="EMBL" id="MBE9106866.1"/>
    </source>
</evidence>
<dbReference type="EMBL" id="JADEXF010000664">
    <property type="protein sequence ID" value="MBE9106866.1"/>
    <property type="molecule type" value="Genomic_DNA"/>
</dbReference>
<feature type="region of interest" description="Disordered" evidence="1">
    <location>
        <begin position="906"/>
        <end position="926"/>
    </location>
</feature>
<reference evidence="2 3" key="1">
    <citation type="submission" date="2020-10" db="EMBL/GenBank/DDBJ databases">
        <authorList>
            <person name="Castelo-Branco R."/>
            <person name="Eusebio N."/>
            <person name="Adriana R."/>
            <person name="Vieira A."/>
            <person name="Brugerolle De Fraissinette N."/>
            <person name="Rezende De Castro R."/>
            <person name="Schneider M.P."/>
            <person name="Vasconcelos V."/>
            <person name="Leao P.N."/>
        </authorList>
    </citation>
    <scope>NUCLEOTIDE SEQUENCE [LARGE SCALE GENOMIC DNA]</scope>
    <source>
        <strain evidence="2 3">LEGE 07299</strain>
    </source>
</reference>
<keyword evidence="3" id="KW-1185">Reference proteome</keyword>
<evidence type="ECO:0000313" key="3">
    <source>
        <dbReference type="Proteomes" id="UP000647836"/>
    </source>
</evidence>
<feature type="non-terminal residue" evidence="2">
    <location>
        <position position="1"/>
    </location>
</feature>
<evidence type="ECO:0008006" key="4">
    <source>
        <dbReference type="Google" id="ProtNLM"/>
    </source>
</evidence>
<comment type="caution">
    <text evidence="2">The sequence shown here is derived from an EMBL/GenBank/DDBJ whole genome shotgun (WGS) entry which is preliminary data.</text>
</comment>